<sequence length="288" mass="31440">MPAPGLHASSIHEGFGSRTALPPRSAGRYARVGVLEDGIYGGDRSLFQPKRRLDSGLPHPQLAYPAFFESKWLDPLIARPRFVAWEPDPDPGACSSTYIPTLYRMTVALSVWGVTLQRFGTKTLKQSFGITQPPNHLSTLRFLTPTPVLKSQLHTSLRMGIHLPAKSLKRQTPTRSTIGEQQQEKTTPDTLPFPPPRNTALPPATPNFPGTSPDHGGEDRHPREGGKAGVIAAFNAGCDGAHAFFARRRAAASIFPRSSRPAGERNTRSSSLREPNWADGHKRYNGAA</sequence>
<feature type="compositionally biased region" description="Low complexity" evidence="1">
    <location>
        <begin position="252"/>
        <end position="261"/>
    </location>
</feature>
<keyword evidence="3" id="KW-1185">Reference proteome</keyword>
<dbReference type="Proteomes" id="UP001280581">
    <property type="component" value="Unassembled WGS sequence"/>
</dbReference>
<feature type="region of interest" description="Disordered" evidence="1">
    <location>
        <begin position="252"/>
        <end position="288"/>
    </location>
</feature>
<dbReference type="AlphaFoldDB" id="A0AAN6M6V2"/>
<evidence type="ECO:0000313" key="3">
    <source>
        <dbReference type="Proteomes" id="UP001280581"/>
    </source>
</evidence>
<proteinExistence type="predicted"/>
<feature type="region of interest" description="Disordered" evidence="1">
    <location>
        <begin position="163"/>
        <end position="225"/>
    </location>
</feature>
<protein>
    <submittedName>
        <fullName evidence="2">Uncharacterized protein</fullName>
    </submittedName>
</protein>
<organism evidence="2 3">
    <name type="scientific">Pseudopithomyces chartarum</name>
    <dbReference type="NCBI Taxonomy" id="1892770"/>
    <lineage>
        <taxon>Eukaryota</taxon>
        <taxon>Fungi</taxon>
        <taxon>Dikarya</taxon>
        <taxon>Ascomycota</taxon>
        <taxon>Pezizomycotina</taxon>
        <taxon>Dothideomycetes</taxon>
        <taxon>Pleosporomycetidae</taxon>
        <taxon>Pleosporales</taxon>
        <taxon>Massarineae</taxon>
        <taxon>Didymosphaeriaceae</taxon>
        <taxon>Pseudopithomyces</taxon>
    </lineage>
</organism>
<name>A0AAN6M6V2_9PLEO</name>
<comment type="caution">
    <text evidence="2">The sequence shown here is derived from an EMBL/GenBank/DDBJ whole genome shotgun (WGS) entry which is preliminary data.</text>
</comment>
<feature type="compositionally biased region" description="Polar residues" evidence="1">
    <location>
        <begin position="170"/>
        <end position="181"/>
    </location>
</feature>
<feature type="compositionally biased region" description="Basic and acidic residues" evidence="1">
    <location>
        <begin position="215"/>
        <end position="225"/>
    </location>
</feature>
<evidence type="ECO:0000313" key="2">
    <source>
        <dbReference type="EMBL" id="KAK3215387.1"/>
    </source>
</evidence>
<evidence type="ECO:0000256" key="1">
    <source>
        <dbReference type="SAM" id="MobiDB-lite"/>
    </source>
</evidence>
<dbReference type="EMBL" id="WVTA01000003">
    <property type="protein sequence ID" value="KAK3215387.1"/>
    <property type="molecule type" value="Genomic_DNA"/>
</dbReference>
<gene>
    <name evidence="2" type="ORF">GRF29_19g3108329</name>
</gene>
<reference evidence="2 3" key="1">
    <citation type="submission" date="2021-02" db="EMBL/GenBank/DDBJ databases">
        <title>Genome assembly of Pseudopithomyces chartarum.</title>
        <authorList>
            <person name="Jauregui R."/>
            <person name="Singh J."/>
            <person name="Voisey C."/>
        </authorList>
    </citation>
    <scope>NUCLEOTIDE SEQUENCE [LARGE SCALE GENOMIC DNA]</scope>
    <source>
        <strain evidence="2 3">AGR01</strain>
    </source>
</reference>
<accession>A0AAN6M6V2</accession>